<feature type="compositionally biased region" description="Basic and acidic residues" evidence="1">
    <location>
        <begin position="48"/>
        <end position="63"/>
    </location>
</feature>
<evidence type="ECO:0000256" key="1">
    <source>
        <dbReference type="SAM" id="MobiDB-lite"/>
    </source>
</evidence>
<dbReference type="HOGENOM" id="CLU_036516_2_0_1"/>
<reference evidence="3" key="2">
    <citation type="submission" date="2015-01" db="EMBL/GenBank/DDBJ databases">
        <title>Evolutionary Origins and Diversification of the Mycorrhizal Mutualists.</title>
        <authorList>
            <consortium name="DOE Joint Genome Institute"/>
            <consortium name="Mycorrhizal Genomics Consortium"/>
            <person name="Kohler A."/>
            <person name="Kuo A."/>
            <person name="Nagy L.G."/>
            <person name="Floudas D."/>
            <person name="Copeland A."/>
            <person name="Barry K.W."/>
            <person name="Cichocki N."/>
            <person name="Veneault-Fourrey C."/>
            <person name="LaButti K."/>
            <person name="Lindquist E.A."/>
            <person name="Lipzen A."/>
            <person name="Lundell T."/>
            <person name="Morin E."/>
            <person name="Murat C."/>
            <person name="Riley R."/>
            <person name="Ohm R."/>
            <person name="Sun H."/>
            <person name="Tunlid A."/>
            <person name="Henrissat B."/>
            <person name="Grigoriev I.V."/>
            <person name="Hibbett D.S."/>
            <person name="Martin F."/>
        </authorList>
    </citation>
    <scope>NUCLEOTIDE SEQUENCE [LARGE SCALE GENOMIC DNA]</scope>
    <source>
        <strain evidence="3">Marx 270</strain>
    </source>
</reference>
<keyword evidence="3" id="KW-1185">Reference proteome</keyword>
<gene>
    <name evidence="2" type="ORF">M404DRAFT_17812</name>
</gene>
<name>A0A0C3K0R6_PISTI</name>
<sequence length="388" mass="42540">MTLPSPWEVPTPVAHPLRLHPHQGFLVRQVLAPRPRVSIIGDSKPAGKGKDKEGARHDSDHRTTASSPTNAPSPSNVCPEPVASRNAALDLLASVALAQDDKLRLPIAASDYLDVVRLLDVFNNRDNIDGCTLEQVKYFGLLSEIYRAADVIGKATNKIRTAQLSGTTPLAKVIMVSMLEKGYSDVLEAVTGGAYHHLRDHQVREFLAPTASQLLEQIRPKEDLVIPEMKPKADKEVQWDPPLEFMDNAMVFKEVGHQLGMGANGSAWEALLQNAMWSGIDKNYHNAIYATDSLPAAPFVPIPEYQLCYYLRGRALVPDGHPLYQHACYQCCHLGHWSCHNGQGSRWTPATTSSSLPPPPSLPVASHTHSCRPTASTPLHSHHSSSRV</sequence>
<feature type="region of interest" description="Disordered" evidence="1">
    <location>
        <begin position="348"/>
        <end position="388"/>
    </location>
</feature>
<evidence type="ECO:0000313" key="3">
    <source>
        <dbReference type="Proteomes" id="UP000054217"/>
    </source>
</evidence>
<accession>A0A0C3K0R6</accession>
<organism evidence="2 3">
    <name type="scientific">Pisolithus tinctorius Marx 270</name>
    <dbReference type="NCBI Taxonomy" id="870435"/>
    <lineage>
        <taxon>Eukaryota</taxon>
        <taxon>Fungi</taxon>
        <taxon>Dikarya</taxon>
        <taxon>Basidiomycota</taxon>
        <taxon>Agaricomycotina</taxon>
        <taxon>Agaricomycetes</taxon>
        <taxon>Agaricomycetidae</taxon>
        <taxon>Boletales</taxon>
        <taxon>Sclerodermatineae</taxon>
        <taxon>Pisolithaceae</taxon>
        <taxon>Pisolithus</taxon>
    </lineage>
</organism>
<reference evidence="2 3" key="1">
    <citation type="submission" date="2014-04" db="EMBL/GenBank/DDBJ databases">
        <authorList>
            <consortium name="DOE Joint Genome Institute"/>
            <person name="Kuo A."/>
            <person name="Kohler A."/>
            <person name="Costa M.D."/>
            <person name="Nagy L.G."/>
            <person name="Floudas D."/>
            <person name="Copeland A."/>
            <person name="Barry K.W."/>
            <person name="Cichocki N."/>
            <person name="Veneault-Fourrey C."/>
            <person name="LaButti K."/>
            <person name="Lindquist E.A."/>
            <person name="Lipzen A."/>
            <person name="Lundell T."/>
            <person name="Morin E."/>
            <person name="Murat C."/>
            <person name="Sun H."/>
            <person name="Tunlid A."/>
            <person name="Henrissat B."/>
            <person name="Grigoriev I.V."/>
            <person name="Hibbett D.S."/>
            <person name="Martin F."/>
            <person name="Nordberg H.P."/>
            <person name="Cantor M.N."/>
            <person name="Hua S.X."/>
        </authorList>
    </citation>
    <scope>NUCLEOTIDE SEQUENCE [LARGE SCALE GENOMIC DNA]</scope>
    <source>
        <strain evidence="2 3">Marx 270</strain>
    </source>
</reference>
<proteinExistence type="predicted"/>
<dbReference type="Proteomes" id="UP000054217">
    <property type="component" value="Unassembled WGS sequence"/>
</dbReference>
<dbReference type="InParanoid" id="A0A0C3K0R6"/>
<dbReference type="STRING" id="870435.A0A0C3K0R6"/>
<dbReference type="EMBL" id="KN831944">
    <property type="protein sequence ID" value="KIO14993.1"/>
    <property type="molecule type" value="Genomic_DNA"/>
</dbReference>
<protein>
    <submittedName>
        <fullName evidence="2">Uncharacterized protein</fullName>
    </submittedName>
</protein>
<feature type="compositionally biased region" description="Low complexity" evidence="1">
    <location>
        <begin position="64"/>
        <end position="76"/>
    </location>
</feature>
<dbReference type="AlphaFoldDB" id="A0A0C3K0R6"/>
<evidence type="ECO:0000313" key="2">
    <source>
        <dbReference type="EMBL" id="KIO14993.1"/>
    </source>
</evidence>
<feature type="compositionally biased region" description="Polar residues" evidence="1">
    <location>
        <begin position="367"/>
        <end position="379"/>
    </location>
</feature>
<feature type="region of interest" description="Disordered" evidence="1">
    <location>
        <begin position="37"/>
        <end position="80"/>
    </location>
</feature>